<keyword evidence="6 11" id="KW-0812">Transmembrane</keyword>
<evidence type="ECO:0000256" key="2">
    <source>
        <dbReference type="ARBA" id="ARBA00004202"/>
    </source>
</evidence>
<evidence type="ECO:0000256" key="7">
    <source>
        <dbReference type="ARBA" id="ARBA00022741"/>
    </source>
</evidence>
<evidence type="ECO:0000256" key="3">
    <source>
        <dbReference type="ARBA" id="ARBA00005417"/>
    </source>
</evidence>
<evidence type="ECO:0000256" key="1">
    <source>
        <dbReference type="ARBA" id="ARBA00004141"/>
    </source>
</evidence>
<dbReference type="Gene3D" id="1.10.3720.10">
    <property type="entry name" value="MetI-like"/>
    <property type="match status" value="1"/>
</dbReference>
<evidence type="ECO:0000259" key="12">
    <source>
        <dbReference type="PROSITE" id="PS50893"/>
    </source>
</evidence>
<feature type="transmembrane region" description="Helical" evidence="11">
    <location>
        <begin position="73"/>
        <end position="94"/>
    </location>
</feature>
<keyword evidence="7" id="KW-0547">Nucleotide-binding</keyword>
<dbReference type="CDD" id="cd03257">
    <property type="entry name" value="ABC_NikE_OppD_transporters"/>
    <property type="match status" value="1"/>
</dbReference>
<keyword evidence="5" id="KW-1003">Cell membrane</keyword>
<feature type="transmembrane region" description="Helical" evidence="11">
    <location>
        <begin position="12"/>
        <end position="31"/>
    </location>
</feature>
<organism evidence="14 15">
    <name type="scientific">Pseudoleptotrichia goodfellowii F0264</name>
    <dbReference type="NCBI Taxonomy" id="596323"/>
    <lineage>
        <taxon>Bacteria</taxon>
        <taxon>Fusobacteriati</taxon>
        <taxon>Fusobacteriota</taxon>
        <taxon>Fusobacteriia</taxon>
        <taxon>Fusobacteriales</taxon>
        <taxon>Leptotrichiaceae</taxon>
        <taxon>Pseudoleptotrichia</taxon>
    </lineage>
</organism>
<evidence type="ECO:0000313" key="15">
    <source>
        <dbReference type="Proteomes" id="UP000004226"/>
    </source>
</evidence>
<keyword evidence="4 11" id="KW-0813">Transport</keyword>
<feature type="domain" description="ABC transporter" evidence="12">
    <location>
        <begin position="262"/>
        <end position="513"/>
    </location>
</feature>
<evidence type="ECO:0000256" key="10">
    <source>
        <dbReference type="ARBA" id="ARBA00023136"/>
    </source>
</evidence>
<comment type="subcellular location">
    <subcellularLocation>
        <location evidence="11">Cell membrane</location>
        <topology evidence="11">Multi-pass membrane protein</topology>
    </subcellularLocation>
    <subcellularLocation>
        <location evidence="2">Cell membrane</location>
        <topology evidence="2">Peripheral membrane protein</topology>
    </subcellularLocation>
    <subcellularLocation>
        <location evidence="1">Membrane</location>
        <topology evidence="1">Multi-pass membrane protein</topology>
    </subcellularLocation>
</comment>
<evidence type="ECO:0000256" key="4">
    <source>
        <dbReference type="ARBA" id="ARBA00022448"/>
    </source>
</evidence>
<dbReference type="CDD" id="cd06261">
    <property type="entry name" value="TM_PBP2"/>
    <property type="match status" value="1"/>
</dbReference>
<dbReference type="InterPro" id="IPR017871">
    <property type="entry name" value="ABC_transporter-like_CS"/>
</dbReference>
<dbReference type="Gene3D" id="3.40.50.300">
    <property type="entry name" value="P-loop containing nucleotide triphosphate hydrolases"/>
    <property type="match status" value="1"/>
</dbReference>
<evidence type="ECO:0000259" key="13">
    <source>
        <dbReference type="PROSITE" id="PS50928"/>
    </source>
</evidence>
<evidence type="ECO:0000256" key="6">
    <source>
        <dbReference type="ARBA" id="ARBA00022692"/>
    </source>
</evidence>
<sequence>MNKKLFKNKYFLTGGTVIMILLLLCFFAPVLTKYSYSDINLTNINKGPSLKHLLGTDELGRDVWTRILYGGRVSVTVGIVATAVQMFIGITLGLTAGYKGGIFDFIIMRIIDIIMCFPMFLAAIAISSVIGQSFINLILIISLLSWTEVARVVRAETLSLKTRDFVTASKVSGFSDFKIIMIHILPNIFSTVVVAMTVSMATVILMESSLSFFGLGIKDPMPSWGNLISSAQNLRTFTSYWWTWLPAGIIIILFVLSINFIGKALTMYYSPNKEALKEEVEIVKDFDLQINKGERIAIIGESGSGKSLTSLSMLGLNDKKLKVNGKIIFNNENLLSLNEEELRKKRAKNISIIFQEPMTALNPLVTVGKQVAEVFEIHTDYSKKEIKKKVSELFEELGFENIEELYNKYPNELSGGMRQRVVIAMAIALKPELLIADEITTSIDYSLKVSVLNLIKELSIKYNMAVILITHDLDLLQGFADRVVVMRNGRIMEIAETKTFFSNPKNDYSKEMIEIFQSLTS</sequence>
<keyword evidence="9 11" id="KW-1133">Transmembrane helix</keyword>
<name>D0GM07_9FUSO</name>
<protein>
    <submittedName>
        <fullName evidence="14">ABC transporter, ATP-binding protein</fullName>
    </submittedName>
</protein>
<dbReference type="SUPFAM" id="SSF161098">
    <property type="entry name" value="MetI-like"/>
    <property type="match status" value="1"/>
</dbReference>
<evidence type="ECO:0000256" key="9">
    <source>
        <dbReference type="ARBA" id="ARBA00022989"/>
    </source>
</evidence>
<dbReference type="eggNOG" id="COG0444">
    <property type="taxonomic scope" value="Bacteria"/>
</dbReference>
<evidence type="ECO:0000313" key="14">
    <source>
        <dbReference type="EMBL" id="EEY34926.1"/>
    </source>
</evidence>
<dbReference type="Proteomes" id="UP000004226">
    <property type="component" value="Unassembled WGS sequence"/>
</dbReference>
<dbReference type="EMBL" id="ADAD01000125">
    <property type="protein sequence ID" value="EEY34926.1"/>
    <property type="molecule type" value="Genomic_DNA"/>
</dbReference>
<comment type="similarity">
    <text evidence="3">Belongs to the ABC transporter superfamily.</text>
</comment>
<dbReference type="InterPro" id="IPR025966">
    <property type="entry name" value="OppC_N"/>
</dbReference>
<dbReference type="PANTHER" id="PTHR43297:SF2">
    <property type="entry name" value="DIPEPTIDE TRANSPORT ATP-BINDING PROTEIN DPPD"/>
    <property type="match status" value="1"/>
</dbReference>
<feature type="transmembrane region" description="Helical" evidence="11">
    <location>
        <begin position="184"/>
        <end position="206"/>
    </location>
</feature>
<dbReference type="InterPro" id="IPR050388">
    <property type="entry name" value="ABC_Ni/Peptide_Import"/>
</dbReference>
<keyword evidence="15" id="KW-1185">Reference proteome</keyword>
<dbReference type="GO" id="GO:0055085">
    <property type="term" value="P:transmembrane transport"/>
    <property type="evidence" value="ECO:0007669"/>
    <property type="project" value="InterPro"/>
</dbReference>
<dbReference type="AlphaFoldDB" id="D0GM07"/>
<accession>D0GM07</accession>
<evidence type="ECO:0000256" key="8">
    <source>
        <dbReference type="ARBA" id="ARBA00022840"/>
    </source>
</evidence>
<dbReference type="Pfam" id="PF12911">
    <property type="entry name" value="OppC_N"/>
    <property type="match status" value="1"/>
</dbReference>
<dbReference type="InterPro" id="IPR035906">
    <property type="entry name" value="MetI-like_sf"/>
</dbReference>
<dbReference type="InterPro" id="IPR003593">
    <property type="entry name" value="AAA+_ATPase"/>
</dbReference>
<dbReference type="InterPro" id="IPR027417">
    <property type="entry name" value="P-loop_NTPase"/>
</dbReference>
<dbReference type="SUPFAM" id="SSF52540">
    <property type="entry name" value="P-loop containing nucleoside triphosphate hydrolases"/>
    <property type="match status" value="1"/>
</dbReference>
<dbReference type="Pfam" id="PF00528">
    <property type="entry name" value="BPD_transp_1"/>
    <property type="match status" value="1"/>
</dbReference>
<feature type="domain" description="ABC transmembrane type-1" evidence="13">
    <location>
        <begin position="71"/>
        <end position="262"/>
    </location>
</feature>
<dbReference type="PROSITE" id="PS50928">
    <property type="entry name" value="ABC_TM1"/>
    <property type="match status" value="1"/>
</dbReference>
<comment type="caution">
    <text evidence="14">The sequence shown here is derived from an EMBL/GenBank/DDBJ whole genome shotgun (WGS) entry which is preliminary data.</text>
</comment>
<dbReference type="GO" id="GO:0016887">
    <property type="term" value="F:ATP hydrolysis activity"/>
    <property type="evidence" value="ECO:0007669"/>
    <property type="project" value="InterPro"/>
</dbReference>
<evidence type="ECO:0000256" key="5">
    <source>
        <dbReference type="ARBA" id="ARBA00022475"/>
    </source>
</evidence>
<dbReference type="GO" id="GO:0005886">
    <property type="term" value="C:plasma membrane"/>
    <property type="evidence" value="ECO:0007669"/>
    <property type="project" value="UniProtKB-SubCell"/>
</dbReference>
<feature type="transmembrane region" description="Helical" evidence="11">
    <location>
        <begin position="106"/>
        <end position="127"/>
    </location>
</feature>
<dbReference type="Pfam" id="PF00005">
    <property type="entry name" value="ABC_tran"/>
    <property type="match status" value="1"/>
</dbReference>
<reference evidence="14 15" key="1">
    <citation type="submission" date="2009-10" db="EMBL/GenBank/DDBJ databases">
        <authorList>
            <person name="Harkins D.M."/>
            <person name="Madupu R."/>
            <person name="Durkin A.S."/>
            <person name="Torralba M."/>
            <person name="Methe B."/>
            <person name="Sutton G.G."/>
            <person name="Strausberg R.L."/>
            <person name="Nelson K.E."/>
        </authorList>
    </citation>
    <scope>NUCLEOTIDE SEQUENCE [LARGE SCALE GENOMIC DNA]</scope>
    <source>
        <strain evidence="14 15">F0264</strain>
    </source>
</reference>
<dbReference type="PROSITE" id="PS00211">
    <property type="entry name" value="ABC_TRANSPORTER_1"/>
    <property type="match status" value="1"/>
</dbReference>
<gene>
    <name evidence="14" type="ORF">HMPREF0554_1718</name>
</gene>
<comment type="similarity">
    <text evidence="11">Belongs to the binding-protein-dependent transport system permease family.</text>
</comment>
<dbReference type="eggNOG" id="COG1173">
    <property type="taxonomic scope" value="Bacteria"/>
</dbReference>
<proteinExistence type="inferred from homology"/>
<dbReference type="PANTHER" id="PTHR43297">
    <property type="entry name" value="OLIGOPEPTIDE TRANSPORT ATP-BINDING PROTEIN APPD"/>
    <property type="match status" value="1"/>
</dbReference>
<dbReference type="RefSeq" id="WP_006807527.1">
    <property type="nucleotide sequence ID" value="NZ_ADAD01000125.1"/>
</dbReference>
<keyword evidence="10 11" id="KW-0472">Membrane</keyword>
<dbReference type="InterPro" id="IPR000515">
    <property type="entry name" value="MetI-like"/>
</dbReference>
<dbReference type="SMART" id="SM00382">
    <property type="entry name" value="AAA"/>
    <property type="match status" value="1"/>
</dbReference>
<evidence type="ECO:0000256" key="11">
    <source>
        <dbReference type="RuleBase" id="RU363032"/>
    </source>
</evidence>
<dbReference type="InterPro" id="IPR003439">
    <property type="entry name" value="ABC_transporter-like_ATP-bd"/>
</dbReference>
<feature type="transmembrane region" description="Helical" evidence="11">
    <location>
        <begin position="241"/>
        <end position="261"/>
    </location>
</feature>
<dbReference type="GO" id="GO:0005524">
    <property type="term" value="F:ATP binding"/>
    <property type="evidence" value="ECO:0007669"/>
    <property type="project" value="UniProtKB-KW"/>
</dbReference>
<keyword evidence="8 14" id="KW-0067">ATP-binding</keyword>
<dbReference type="PROSITE" id="PS50893">
    <property type="entry name" value="ABC_TRANSPORTER_2"/>
    <property type="match status" value="1"/>
</dbReference>